<dbReference type="NCBIfam" id="NF002571">
    <property type="entry name" value="PRK02220.1"/>
    <property type="match status" value="1"/>
</dbReference>
<dbReference type="CDD" id="cd00491">
    <property type="entry name" value="4Oxalocrotonate_Tautomerase"/>
    <property type="match status" value="1"/>
</dbReference>
<protein>
    <recommendedName>
        <fullName evidence="7">Tautomerase</fullName>
        <ecNumber evidence="7">5.3.2.-</ecNumber>
    </recommendedName>
</protein>
<dbReference type="InterPro" id="IPR014347">
    <property type="entry name" value="Tautomerase/MIF_sf"/>
</dbReference>
<comment type="caution">
    <text evidence="9">The sequence shown here is derived from an EMBL/GenBank/DDBJ whole genome shotgun (WGS) entry which is preliminary data.</text>
</comment>
<evidence type="ECO:0000256" key="3">
    <source>
        <dbReference type="ARBA" id="ARBA00006723"/>
    </source>
</evidence>
<dbReference type="PANTHER" id="PTHR35530:SF1">
    <property type="entry name" value="2-HYDROXYMUCONATE TAUTOMERASE"/>
    <property type="match status" value="1"/>
</dbReference>
<evidence type="ECO:0000313" key="9">
    <source>
        <dbReference type="EMBL" id="RBP32233.1"/>
    </source>
</evidence>
<dbReference type="SUPFAM" id="SSF55331">
    <property type="entry name" value="Tautomerase/MIF"/>
    <property type="match status" value="1"/>
</dbReference>
<feature type="domain" description="4-oxalocrotonate tautomerase-like" evidence="8">
    <location>
        <begin position="2"/>
        <end position="59"/>
    </location>
</feature>
<comment type="catalytic activity">
    <reaction evidence="1">
        <text>(2Z,4E)-2-hydroxyhexa-2,4-dienedioate = (3E)-2-oxohex-3-enedioate</text>
        <dbReference type="Rhea" id="RHEA:33431"/>
        <dbReference type="ChEBI" id="CHEBI:28080"/>
        <dbReference type="ChEBI" id="CHEBI:64908"/>
        <dbReference type="EC" id="5.3.2.6"/>
    </reaction>
</comment>
<dbReference type="NCBIfam" id="TIGR00013">
    <property type="entry name" value="taut"/>
    <property type="match status" value="1"/>
</dbReference>
<dbReference type="AlphaFoldDB" id="A0A366GXD0"/>
<keyword evidence="5 7" id="KW-0413">Isomerase</keyword>
<dbReference type="InterPro" id="IPR004370">
    <property type="entry name" value="4-OT-like_dom"/>
</dbReference>
<comment type="similarity">
    <text evidence="3 7">Belongs to the 4-oxalocrotonate tautomerase family.</text>
</comment>
<evidence type="ECO:0000256" key="4">
    <source>
        <dbReference type="ARBA" id="ARBA00011643"/>
    </source>
</evidence>
<accession>A0A366GXD0</accession>
<dbReference type="Pfam" id="PF01361">
    <property type="entry name" value="Tautomerase"/>
    <property type="match status" value="1"/>
</dbReference>
<evidence type="ECO:0000256" key="7">
    <source>
        <dbReference type="RuleBase" id="RU362032"/>
    </source>
</evidence>
<evidence type="ECO:0000256" key="2">
    <source>
        <dbReference type="ARBA" id="ARBA00003024"/>
    </source>
</evidence>
<evidence type="ECO:0000256" key="6">
    <source>
        <dbReference type="PIRSR" id="PIRSR618191-1"/>
    </source>
</evidence>
<sequence>MPVAQINILEGRTDEQKETLIREVTDAIARSLGSPAENVRVIITEMPKQHFGIGGQSVKGYTDLMVDGAPSPHQSDTTLRWLIDRLRS</sequence>
<feature type="active site" description="Proton acceptor; via imino nitrogen" evidence="6">
    <location>
        <position position="2"/>
    </location>
</feature>
<dbReference type="InterPro" id="IPR018191">
    <property type="entry name" value="4-OT"/>
</dbReference>
<evidence type="ECO:0000256" key="1">
    <source>
        <dbReference type="ARBA" id="ARBA00001379"/>
    </source>
</evidence>
<name>A0A366GXD0_9GAMM</name>
<gene>
    <name evidence="9" type="ORF">DET50_1041</name>
</gene>
<dbReference type="GO" id="GO:0016853">
    <property type="term" value="F:isomerase activity"/>
    <property type="evidence" value="ECO:0007669"/>
    <property type="project" value="UniProtKB-UniRule"/>
</dbReference>
<organism evidence="9 10">
    <name type="scientific">Marinobacter pelagius</name>
    <dbReference type="NCBI Taxonomy" id="379482"/>
    <lineage>
        <taxon>Bacteria</taxon>
        <taxon>Pseudomonadati</taxon>
        <taxon>Pseudomonadota</taxon>
        <taxon>Gammaproteobacteria</taxon>
        <taxon>Pseudomonadales</taxon>
        <taxon>Marinobacteraceae</taxon>
        <taxon>Marinobacter</taxon>
    </lineage>
</organism>
<dbReference type="Proteomes" id="UP000252995">
    <property type="component" value="Unassembled WGS sequence"/>
</dbReference>
<comment type="function">
    <text evidence="2">Catalyzes the ketonization of 2-hydroxymuconate stereoselectively to yield 2-oxo-3-hexenedioate.</text>
</comment>
<evidence type="ECO:0000313" key="10">
    <source>
        <dbReference type="Proteomes" id="UP000252995"/>
    </source>
</evidence>
<dbReference type="EC" id="5.3.2.-" evidence="7"/>
<evidence type="ECO:0000259" key="8">
    <source>
        <dbReference type="Pfam" id="PF01361"/>
    </source>
</evidence>
<dbReference type="PANTHER" id="PTHR35530">
    <property type="entry name" value="TAUTOMERASE-RELATED"/>
    <property type="match status" value="1"/>
</dbReference>
<dbReference type="OrthoDB" id="9799841at2"/>
<dbReference type="EMBL" id="QNRO01000004">
    <property type="protein sequence ID" value="RBP32233.1"/>
    <property type="molecule type" value="Genomic_DNA"/>
</dbReference>
<evidence type="ECO:0000256" key="5">
    <source>
        <dbReference type="ARBA" id="ARBA00023235"/>
    </source>
</evidence>
<comment type="subunit">
    <text evidence="4">Homohexamer.</text>
</comment>
<proteinExistence type="inferred from homology"/>
<reference evidence="9 10" key="1">
    <citation type="submission" date="2018-06" db="EMBL/GenBank/DDBJ databases">
        <title>Freshwater and sediment microbial communities from various areas in North America, analyzing microbe dynamics in response to fracking.</title>
        <authorList>
            <person name="Lamendella R."/>
        </authorList>
    </citation>
    <scope>NUCLEOTIDE SEQUENCE [LARGE SCALE GENOMIC DNA]</scope>
    <source>
        <strain evidence="9 10">114J</strain>
    </source>
</reference>
<dbReference type="Gene3D" id="3.30.429.10">
    <property type="entry name" value="Macrophage Migration Inhibitory Factor"/>
    <property type="match status" value="1"/>
</dbReference>